<comment type="caution">
    <text evidence="1">The sequence shown here is derived from an EMBL/GenBank/DDBJ whole genome shotgun (WGS) entry which is preliminary data.</text>
</comment>
<accession>A0A0C2IBZ4</accession>
<name>A0A0C2IBZ4_THEKT</name>
<dbReference type="Proteomes" id="UP000031668">
    <property type="component" value="Unassembled WGS sequence"/>
</dbReference>
<evidence type="ECO:0000313" key="1">
    <source>
        <dbReference type="EMBL" id="KII62848.1"/>
    </source>
</evidence>
<dbReference type="EMBL" id="JWZT01004865">
    <property type="protein sequence ID" value="KII62848.1"/>
    <property type="molecule type" value="Genomic_DNA"/>
</dbReference>
<keyword evidence="2" id="KW-1185">Reference proteome</keyword>
<evidence type="ECO:0000313" key="2">
    <source>
        <dbReference type="Proteomes" id="UP000031668"/>
    </source>
</evidence>
<gene>
    <name evidence="1" type="ORF">RF11_01558</name>
</gene>
<proteinExistence type="predicted"/>
<organism evidence="1 2">
    <name type="scientific">Thelohanellus kitauei</name>
    <name type="common">Myxosporean</name>
    <dbReference type="NCBI Taxonomy" id="669202"/>
    <lineage>
        <taxon>Eukaryota</taxon>
        <taxon>Metazoa</taxon>
        <taxon>Cnidaria</taxon>
        <taxon>Myxozoa</taxon>
        <taxon>Myxosporea</taxon>
        <taxon>Bivalvulida</taxon>
        <taxon>Platysporina</taxon>
        <taxon>Myxobolidae</taxon>
        <taxon>Thelohanellus</taxon>
    </lineage>
</organism>
<reference evidence="1 2" key="1">
    <citation type="journal article" date="2014" name="Genome Biol. Evol.">
        <title>The genome of the myxosporean Thelohanellus kitauei shows adaptations to nutrient acquisition within its fish host.</title>
        <authorList>
            <person name="Yang Y."/>
            <person name="Xiong J."/>
            <person name="Zhou Z."/>
            <person name="Huo F."/>
            <person name="Miao W."/>
            <person name="Ran C."/>
            <person name="Liu Y."/>
            <person name="Zhang J."/>
            <person name="Feng J."/>
            <person name="Wang M."/>
            <person name="Wang M."/>
            <person name="Wang L."/>
            <person name="Yao B."/>
        </authorList>
    </citation>
    <scope>NUCLEOTIDE SEQUENCE [LARGE SCALE GENOMIC DNA]</scope>
    <source>
        <strain evidence="1">Wuqing</strain>
    </source>
</reference>
<dbReference type="AlphaFoldDB" id="A0A0C2IBZ4"/>
<protein>
    <submittedName>
        <fullName evidence="1">Uncharacterized protein</fullName>
    </submittedName>
</protein>
<sequence>MKISVVAFFILNKLFLEKLKIHIPPEEIQMVLNSIIDEIVCVNQGNTSESLEKIRALYRGIPSEANWENFLAYFKDMWTKKYQIDTCNNFNKMNTEATKTYSFLPSEQMPLWCRSPRGQRQEGDCFASVGLVLTKSEDETLKGTVACGQHRNYVGYKVITVLYRCRFEHLQRPGFTEASVSDRKGWGIIHFLSQVEPSVTPVSRECIEWESEAIASNKEGQGIVPPIVALALK</sequence>